<evidence type="ECO:0000259" key="8">
    <source>
        <dbReference type="SMART" id="SM00078"/>
    </source>
</evidence>
<reference evidence="9 10" key="1">
    <citation type="journal article" date="2007" name="Nature">
        <title>Evolution of genes and genomes on the Drosophila phylogeny.</title>
        <authorList>
            <consortium name="Drosophila 12 Genomes Consortium"/>
            <person name="Clark A.G."/>
            <person name="Eisen M.B."/>
            <person name="Smith D.R."/>
            <person name="Bergman C.M."/>
            <person name="Oliver B."/>
            <person name="Markow T.A."/>
            <person name="Kaufman T.C."/>
            <person name="Kellis M."/>
            <person name="Gelbart W."/>
            <person name="Iyer V.N."/>
            <person name="Pollard D.A."/>
            <person name="Sackton T.B."/>
            <person name="Larracuente A.M."/>
            <person name="Singh N.D."/>
            <person name="Abad J.P."/>
            <person name="Abt D.N."/>
            <person name="Adryan B."/>
            <person name="Aguade M."/>
            <person name="Akashi H."/>
            <person name="Anderson W.W."/>
            <person name="Aquadro C.F."/>
            <person name="Ardell D.H."/>
            <person name="Arguello R."/>
            <person name="Artieri C.G."/>
            <person name="Barbash D.A."/>
            <person name="Barker D."/>
            <person name="Barsanti P."/>
            <person name="Batterham P."/>
            <person name="Batzoglou S."/>
            <person name="Begun D."/>
            <person name="Bhutkar A."/>
            <person name="Blanco E."/>
            <person name="Bosak S.A."/>
            <person name="Bradley R.K."/>
            <person name="Brand A.D."/>
            <person name="Brent M.R."/>
            <person name="Brooks A.N."/>
            <person name="Brown R.H."/>
            <person name="Butlin R.K."/>
            <person name="Caggese C."/>
            <person name="Calvi B.R."/>
            <person name="Bernardo de Carvalho A."/>
            <person name="Caspi A."/>
            <person name="Castrezana S."/>
            <person name="Celniker S.E."/>
            <person name="Chang J.L."/>
            <person name="Chapple C."/>
            <person name="Chatterji S."/>
            <person name="Chinwalla A."/>
            <person name="Civetta A."/>
            <person name="Clifton S.W."/>
            <person name="Comeron J.M."/>
            <person name="Costello J.C."/>
            <person name="Coyne J.A."/>
            <person name="Daub J."/>
            <person name="David R.G."/>
            <person name="Delcher A.L."/>
            <person name="Delehaunty K."/>
            <person name="Do C.B."/>
            <person name="Ebling H."/>
            <person name="Edwards K."/>
            <person name="Eickbush T."/>
            <person name="Evans J.D."/>
            <person name="Filipski A."/>
            <person name="Findeiss S."/>
            <person name="Freyhult E."/>
            <person name="Fulton L."/>
            <person name="Fulton R."/>
            <person name="Garcia A.C."/>
            <person name="Gardiner A."/>
            <person name="Garfield D.A."/>
            <person name="Garvin B.E."/>
            <person name="Gibson G."/>
            <person name="Gilbert D."/>
            <person name="Gnerre S."/>
            <person name="Godfrey J."/>
            <person name="Good R."/>
            <person name="Gotea V."/>
            <person name="Gravely B."/>
            <person name="Greenberg A.J."/>
            <person name="Griffiths-Jones S."/>
            <person name="Gross S."/>
            <person name="Guigo R."/>
            <person name="Gustafson E.A."/>
            <person name="Haerty W."/>
            <person name="Hahn M.W."/>
            <person name="Halligan D.L."/>
            <person name="Halpern A.L."/>
            <person name="Halter G.M."/>
            <person name="Han M.V."/>
            <person name="Heger A."/>
            <person name="Hillier L."/>
            <person name="Hinrichs A.S."/>
            <person name="Holmes I."/>
            <person name="Hoskins R.A."/>
            <person name="Hubisz M.J."/>
            <person name="Hultmark D."/>
            <person name="Huntley M.A."/>
            <person name="Jaffe D.B."/>
            <person name="Jagadeeshan S."/>
            <person name="Jeck W.R."/>
            <person name="Johnson J."/>
            <person name="Jones C.D."/>
            <person name="Jordan W.C."/>
            <person name="Karpen G.H."/>
            <person name="Kataoka E."/>
            <person name="Keightley P.D."/>
            <person name="Kheradpour P."/>
            <person name="Kirkness E.F."/>
            <person name="Koerich L.B."/>
            <person name="Kristiansen K."/>
            <person name="Kudrna D."/>
            <person name="Kulathinal R.J."/>
            <person name="Kumar S."/>
            <person name="Kwok R."/>
            <person name="Lander E."/>
            <person name="Langley C.H."/>
            <person name="Lapoint R."/>
            <person name="Lazzaro B.P."/>
            <person name="Lee S.J."/>
            <person name="Levesque L."/>
            <person name="Li R."/>
            <person name="Lin C.F."/>
            <person name="Lin M.F."/>
            <person name="Lindblad-Toh K."/>
            <person name="Llopart A."/>
            <person name="Long M."/>
            <person name="Low L."/>
            <person name="Lozovsky E."/>
            <person name="Lu J."/>
            <person name="Luo M."/>
            <person name="Machado C.A."/>
            <person name="Makalowski W."/>
            <person name="Marzo M."/>
            <person name="Matsuda M."/>
            <person name="Matzkin L."/>
            <person name="McAllister B."/>
            <person name="McBride C.S."/>
            <person name="McKernan B."/>
            <person name="McKernan K."/>
            <person name="Mendez-Lago M."/>
            <person name="Minx P."/>
            <person name="Mollenhauer M.U."/>
            <person name="Montooth K."/>
            <person name="Mount S.M."/>
            <person name="Mu X."/>
            <person name="Myers E."/>
            <person name="Negre B."/>
            <person name="Newfeld S."/>
            <person name="Nielsen R."/>
            <person name="Noor M.A."/>
            <person name="O'Grady P."/>
            <person name="Pachter L."/>
            <person name="Papaceit M."/>
            <person name="Parisi M.J."/>
            <person name="Parisi M."/>
            <person name="Parts L."/>
            <person name="Pedersen J.S."/>
            <person name="Pesole G."/>
            <person name="Phillippy A.M."/>
            <person name="Ponting C.P."/>
            <person name="Pop M."/>
            <person name="Porcelli D."/>
            <person name="Powell J.R."/>
            <person name="Prohaska S."/>
            <person name="Pruitt K."/>
            <person name="Puig M."/>
            <person name="Quesneville H."/>
            <person name="Ram K.R."/>
            <person name="Rand D."/>
            <person name="Rasmussen M.D."/>
            <person name="Reed L.K."/>
            <person name="Reenan R."/>
            <person name="Reily A."/>
            <person name="Remington K.A."/>
            <person name="Rieger T.T."/>
            <person name="Ritchie M.G."/>
            <person name="Robin C."/>
            <person name="Rogers Y.H."/>
            <person name="Rohde C."/>
            <person name="Rozas J."/>
            <person name="Rubenfield M.J."/>
            <person name="Ruiz A."/>
            <person name="Russo S."/>
            <person name="Salzberg S.L."/>
            <person name="Sanchez-Gracia A."/>
            <person name="Saranga D.J."/>
            <person name="Sato H."/>
            <person name="Schaeffer S.W."/>
            <person name="Schatz M.C."/>
            <person name="Schlenke T."/>
            <person name="Schwartz R."/>
            <person name="Segarra C."/>
            <person name="Singh R.S."/>
            <person name="Sirot L."/>
            <person name="Sirota M."/>
            <person name="Sisneros N.B."/>
            <person name="Smith C.D."/>
            <person name="Smith T.F."/>
            <person name="Spieth J."/>
            <person name="Stage D.E."/>
            <person name="Stark A."/>
            <person name="Stephan W."/>
            <person name="Strausberg R.L."/>
            <person name="Strempel S."/>
            <person name="Sturgill D."/>
            <person name="Sutton G."/>
            <person name="Sutton G.G."/>
            <person name="Tao W."/>
            <person name="Teichmann S."/>
            <person name="Tobari Y.N."/>
            <person name="Tomimura Y."/>
            <person name="Tsolas J.M."/>
            <person name="Valente V.L."/>
            <person name="Venter E."/>
            <person name="Venter J.C."/>
            <person name="Vicario S."/>
            <person name="Vieira F.G."/>
            <person name="Vilella A.J."/>
            <person name="Villasante A."/>
            <person name="Walenz B."/>
            <person name="Wang J."/>
            <person name="Wasserman M."/>
            <person name="Watts T."/>
            <person name="Wilson D."/>
            <person name="Wilson R.K."/>
            <person name="Wing R.A."/>
            <person name="Wolfner M.F."/>
            <person name="Wong A."/>
            <person name="Wong G.K."/>
            <person name="Wu C.I."/>
            <person name="Wu G."/>
            <person name="Yamamoto D."/>
            <person name="Yang H.P."/>
            <person name="Yang S.P."/>
            <person name="Yorke J.A."/>
            <person name="Yoshida K."/>
            <person name="Zdobnov E."/>
            <person name="Zhang P."/>
            <person name="Zhang Y."/>
            <person name="Zimin A.V."/>
            <person name="Baldwin J."/>
            <person name="Abdouelleil A."/>
            <person name="Abdulkadir J."/>
            <person name="Abebe A."/>
            <person name="Abera B."/>
            <person name="Abreu J."/>
            <person name="Acer S.C."/>
            <person name="Aftuck L."/>
            <person name="Alexander A."/>
            <person name="An P."/>
            <person name="Anderson E."/>
            <person name="Anderson S."/>
            <person name="Arachi H."/>
            <person name="Azer M."/>
            <person name="Bachantsang P."/>
            <person name="Barry A."/>
            <person name="Bayul T."/>
            <person name="Berlin A."/>
            <person name="Bessette D."/>
            <person name="Bloom T."/>
            <person name="Blye J."/>
            <person name="Boguslavskiy L."/>
            <person name="Bonnet C."/>
            <person name="Boukhgalter B."/>
            <person name="Bourzgui I."/>
            <person name="Brown A."/>
            <person name="Cahill P."/>
            <person name="Channer S."/>
            <person name="Cheshatsang Y."/>
            <person name="Chuda L."/>
            <person name="Citroen M."/>
            <person name="Collymore A."/>
            <person name="Cooke P."/>
            <person name="Costello M."/>
            <person name="D'Aco K."/>
            <person name="Daza R."/>
            <person name="De Haan G."/>
            <person name="DeGray S."/>
            <person name="DeMaso C."/>
            <person name="Dhargay N."/>
            <person name="Dooley K."/>
            <person name="Dooley E."/>
            <person name="Doricent M."/>
            <person name="Dorje P."/>
            <person name="Dorjee K."/>
            <person name="Dupes A."/>
            <person name="Elong R."/>
            <person name="Falk J."/>
            <person name="Farina A."/>
            <person name="Faro S."/>
            <person name="Ferguson D."/>
            <person name="Fisher S."/>
            <person name="Foley C.D."/>
            <person name="Franke A."/>
            <person name="Friedrich D."/>
            <person name="Gadbois L."/>
            <person name="Gearin G."/>
            <person name="Gearin C.R."/>
            <person name="Giannoukos G."/>
            <person name="Goode T."/>
            <person name="Graham J."/>
            <person name="Grandbois E."/>
            <person name="Grewal S."/>
            <person name="Gyaltsen K."/>
            <person name="Hafez N."/>
            <person name="Hagos B."/>
            <person name="Hall J."/>
            <person name="Henson C."/>
            <person name="Hollinger A."/>
            <person name="Honan T."/>
            <person name="Huard M.D."/>
            <person name="Hughes L."/>
            <person name="Hurhula B."/>
            <person name="Husby M.E."/>
            <person name="Kamat A."/>
            <person name="Kanga B."/>
            <person name="Kashin S."/>
            <person name="Khazanovich D."/>
            <person name="Kisner P."/>
            <person name="Lance K."/>
            <person name="Lara M."/>
            <person name="Lee W."/>
            <person name="Lennon N."/>
            <person name="Letendre F."/>
            <person name="LeVine R."/>
            <person name="Lipovsky A."/>
            <person name="Liu X."/>
            <person name="Liu J."/>
            <person name="Liu S."/>
            <person name="Lokyitsang T."/>
            <person name="Lokyitsang Y."/>
            <person name="Lubonja R."/>
            <person name="Lui A."/>
            <person name="MacDonald P."/>
            <person name="Magnisalis V."/>
            <person name="Maru K."/>
            <person name="Matthews C."/>
            <person name="McCusker W."/>
            <person name="McDonough S."/>
            <person name="Mehta T."/>
            <person name="Meldrim J."/>
            <person name="Meneus L."/>
            <person name="Mihai O."/>
            <person name="Mihalev A."/>
            <person name="Mihova T."/>
            <person name="Mittelman R."/>
            <person name="Mlenga V."/>
            <person name="Montmayeur A."/>
            <person name="Mulrain L."/>
            <person name="Navidi A."/>
            <person name="Naylor J."/>
            <person name="Negash T."/>
            <person name="Nguyen T."/>
            <person name="Nguyen N."/>
            <person name="Nicol R."/>
            <person name="Norbu C."/>
            <person name="Norbu N."/>
            <person name="Novod N."/>
            <person name="O'Neill B."/>
            <person name="Osman S."/>
            <person name="Markiewicz E."/>
            <person name="Oyono O.L."/>
            <person name="Patti C."/>
            <person name="Phunkhang P."/>
            <person name="Pierre F."/>
            <person name="Priest M."/>
            <person name="Raghuraman S."/>
            <person name="Rege F."/>
            <person name="Reyes R."/>
            <person name="Rise C."/>
            <person name="Rogov P."/>
            <person name="Ross K."/>
            <person name="Ryan E."/>
            <person name="Settipalli S."/>
            <person name="Shea T."/>
            <person name="Sherpa N."/>
            <person name="Shi L."/>
            <person name="Shih D."/>
            <person name="Sparrow T."/>
            <person name="Spaulding J."/>
            <person name="Stalker J."/>
            <person name="Stange-Thomann N."/>
            <person name="Stavropoulos S."/>
            <person name="Stone C."/>
            <person name="Strader C."/>
            <person name="Tesfaye S."/>
            <person name="Thomson T."/>
            <person name="Thoulutsang Y."/>
            <person name="Thoulutsang D."/>
            <person name="Topham K."/>
            <person name="Topping I."/>
            <person name="Tsamla T."/>
            <person name="Vassiliev H."/>
            <person name="Vo A."/>
            <person name="Wangchuk T."/>
            <person name="Wangdi T."/>
            <person name="Weiand M."/>
            <person name="Wilkinson J."/>
            <person name="Wilson A."/>
            <person name="Yadav S."/>
            <person name="Young G."/>
            <person name="Yu Q."/>
            <person name="Zembek L."/>
            <person name="Zhong D."/>
            <person name="Zimmer A."/>
            <person name="Zwirko Z."/>
            <person name="Jaffe D.B."/>
            <person name="Alvarez P."/>
            <person name="Brockman W."/>
            <person name="Butler J."/>
            <person name="Chin C."/>
            <person name="Gnerre S."/>
            <person name="Grabherr M."/>
            <person name="Kleber M."/>
            <person name="Mauceli E."/>
            <person name="MacCallum I."/>
        </authorList>
    </citation>
    <scope>NUCLEOTIDE SEQUENCE [LARGE SCALE GENOMIC DNA]</scope>
    <source>
        <strain evidence="10">MSH-3 / Tucson 14011-0111.49</strain>
    </source>
</reference>
<dbReference type="STRING" id="7234.B4HAE5"/>
<dbReference type="GO" id="GO:0009743">
    <property type="term" value="P:response to carbohydrate"/>
    <property type="evidence" value="ECO:0007669"/>
    <property type="project" value="EnsemblMetazoa"/>
</dbReference>
<evidence type="ECO:0000256" key="2">
    <source>
        <dbReference type="ARBA" id="ARBA00011207"/>
    </source>
</evidence>
<accession>B4HAE5</accession>
<dbReference type="eggNOG" id="ENOG502S3FQ">
    <property type="taxonomic scope" value="Eukaryota"/>
</dbReference>
<feature type="signal peptide" evidence="7">
    <location>
        <begin position="1"/>
        <end position="27"/>
    </location>
</feature>
<dbReference type="Proteomes" id="UP000008744">
    <property type="component" value="Unassembled WGS sequence"/>
</dbReference>
<dbReference type="PhylomeDB" id="B4HAE5"/>
<dbReference type="PANTHER" id="PTHR13647:SF4">
    <property type="entry name" value="INSULIN-LIKE PEPTIDE 1-RELATED"/>
    <property type="match status" value="1"/>
</dbReference>
<keyword evidence="6" id="KW-0964">Secreted</keyword>
<dbReference type="GO" id="GO:0030431">
    <property type="term" value="P:sleep"/>
    <property type="evidence" value="ECO:0007669"/>
    <property type="project" value="EnsemblMetazoa"/>
</dbReference>
<keyword evidence="5" id="KW-1015">Disulfide bond</keyword>
<evidence type="ECO:0000256" key="1">
    <source>
        <dbReference type="ARBA" id="ARBA00009034"/>
    </source>
</evidence>
<dbReference type="GO" id="GO:0005615">
    <property type="term" value="C:extracellular space"/>
    <property type="evidence" value="ECO:0007669"/>
    <property type="project" value="EnsemblMetazoa"/>
</dbReference>
<dbReference type="InterPro" id="IPR022353">
    <property type="entry name" value="Insulin_CS"/>
</dbReference>
<dbReference type="GO" id="GO:0045475">
    <property type="term" value="P:locomotor rhythm"/>
    <property type="evidence" value="ECO:0007669"/>
    <property type="project" value="EnsemblMetazoa"/>
</dbReference>
<dbReference type="AlphaFoldDB" id="B4HAE5"/>
<dbReference type="GO" id="GO:0061964">
    <property type="term" value="P:negative regulation of entry into reproductive diapause"/>
    <property type="evidence" value="ECO:0007669"/>
    <property type="project" value="EnsemblMetazoa"/>
</dbReference>
<evidence type="ECO:0000256" key="5">
    <source>
        <dbReference type="ARBA" id="ARBA00023157"/>
    </source>
</evidence>
<dbReference type="Gene3D" id="1.10.100.10">
    <property type="entry name" value="Insulin-like"/>
    <property type="match status" value="1"/>
</dbReference>
<dbReference type="PRINTS" id="PR00276">
    <property type="entry name" value="INSULINFAMLY"/>
</dbReference>
<feature type="chain" id="PRO_5002808109" evidence="7">
    <location>
        <begin position="28"/>
        <end position="130"/>
    </location>
</feature>
<dbReference type="SUPFAM" id="SSF56994">
    <property type="entry name" value="Insulin-like"/>
    <property type="match status" value="1"/>
</dbReference>
<evidence type="ECO:0000256" key="4">
    <source>
        <dbReference type="ARBA" id="ARBA00022729"/>
    </source>
</evidence>
<dbReference type="OMA" id="VYGFNAM"/>
<dbReference type="OrthoDB" id="10019596at2759"/>
<dbReference type="PROSITE" id="PS00262">
    <property type="entry name" value="INSULIN"/>
    <property type="match status" value="1"/>
</dbReference>
<dbReference type="GO" id="GO:0060180">
    <property type="term" value="P:female mating behavior"/>
    <property type="evidence" value="ECO:0007669"/>
    <property type="project" value="EnsemblMetazoa"/>
</dbReference>
<dbReference type="GO" id="GO:0005179">
    <property type="term" value="F:hormone activity"/>
    <property type="evidence" value="ECO:0007669"/>
    <property type="project" value="InterPro"/>
</dbReference>
<dbReference type="HOGENOM" id="CLU_125164_0_1_1"/>
<evidence type="ECO:0000256" key="3">
    <source>
        <dbReference type="ARBA" id="ARBA00022685"/>
    </source>
</evidence>
<dbReference type="EMBL" id="CH479240">
    <property type="protein sequence ID" value="EDW37543.1"/>
    <property type="molecule type" value="Genomic_DNA"/>
</dbReference>
<comment type="similarity">
    <text evidence="1 6">Belongs to the insulin family.</text>
</comment>
<keyword evidence="10" id="KW-1185">Reference proteome</keyword>
<sequence length="130" mass="14536">MQQTKSKSLYLVLILVGLVVMGQQTAADMYLCGTELNDALSTMCGRHGYNRMLKRSFDPTDYNDIEGGFGLARMEFDDRSLLHRMLGESAAQLMKTRRRRVGVSDECCLKPCSLGELLNYCAKPPGQYGN</sequence>
<evidence type="ECO:0000256" key="7">
    <source>
        <dbReference type="SAM" id="SignalP"/>
    </source>
</evidence>
<keyword evidence="3" id="KW-0165">Cleavage on pair of basic residues</keyword>
<gene>
    <name evidence="9" type="primary">Dper\GL16326</name>
    <name evidence="9" type="ORF">Dper_GL16326</name>
</gene>
<dbReference type="InterPro" id="IPR016179">
    <property type="entry name" value="Insulin-like"/>
</dbReference>
<comment type="subcellular location">
    <subcellularLocation>
        <location evidence="6">Secreted</location>
    </subcellularLocation>
</comment>
<evidence type="ECO:0000313" key="10">
    <source>
        <dbReference type="Proteomes" id="UP000008744"/>
    </source>
</evidence>
<dbReference type="PANTHER" id="PTHR13647">
    <property type="entry name" value="INSULIN-LIKE PEPTIDE 2-RELATED"/>
    <property type="match status" value="1"/>
</dbReference>
<protein>
    <submittedName>
        <fullName evidence="9">GL16326</fullName>
    </submittedName>
</protein>
<feature type="domain" description="Insulin-like" evidence="8">
    <location>
        <begin position="29"/>
        <end position="121"/>
    </location>
</feature>
<dbReference type="InterPro" id="IPR036438">
    <property type="entry name" value="Insulin-like_sf"/>
</dbReference>
<keyword evidence="4 7" id="KW-0732">Signal</keyword>
<dbReference type="Pfam" id="PF00049">
    <property type="entry name" value="Insulin"/>
    <property type="match status" value="1"/>
</dbReference>
<proteinExistence type="inferred from homology"/>
<evidence type="ECO:0000256" key="6">
    <source>
        <dbReference type="RuleBase" id="RU000406"/>
    </source>
</evidence>
<organism evidence="10">
    <name type="scientific">Drosophila persimilis</name>
    <name type="common">Fruit fly</name>
    <dbReference type="NCBI Taxonomy" id="7234"/>
    <lineage>
        <taxon>Eukaryota</taxon>
        <taxon>Metazoa</taxon>
        <taxon>Ecdysozoa</taxon>
        <taxon>Arthropoda</taxon>
        <taxon>Hexapoda</taxon>
        <taxon>Insecta</taxon>
        <taxon>Pterygota</taxon>
        <taxon>Neoptera</taxon>
        <taxon>Endopterygota</taxon>
        <taxon>Diptera</taxon>
        <taxon>Brachycera</taxon>
        <taxon>Muscomorpha</taxon>
        <taxon>Ephydroidea</taxon>
        <taxon>Drosophilidae</taxon>
        <taxon>Drosophila</taxon>
        <taxon>Sophophora</taxon>
    </lineage>
</organism>
<evidence type="ECO:0000313" key="9">
    <source>
        <dbReference type="EMBL" id="EDW37543.1"/>
    </source>
</evidence>
<name>B4HAE5_DROPE</name>
<dbReference type="GO" id="GO:0008286">
    <property type="term" value="P:insulin receptor signaling pathway"/>
    <property type="evidence" value="ECO:0007669"/>
    <property type="project" value="EnsemblMetazoa"/>
</dbReference>
<dbReference type="SMART" id="SM00078">
    <property type="entry name" value="IlGF"/>
    <property type="match status" value="1"/>
</dbReference>
<dbReference type="InterPro" id="IPR022352">
    <property type="entry name" value="Ins/IGF/rlx"/>
</dbReference>
<dbReference type="KEGG" id="dpe:6602822"/>
<comment type="subunit">
    <text evidence="2">Heterodimer of a B chain and an A chain linked by two disulfide bonds.</text>
</comment>